<dbReference type="PANTHER" id="PTHR22950:SF683">
    <property type="entry name" value="AMINO ACID TRANSPORTER (EUROFUNG)"/>
    <property type="match status" value="1"/>
</dbReference>
<dbReference type="PANTHER" id="PTHR22950">
    <property type="entry name" value="AMINO ACID TRANSPORTER"/>
    <property type="match status" value="1"/>
</dbReference>
<evidence type="ECO:0000256" key="5">
    <source>
        <dbReference type="ARBA" id="ARBA00023136"/>
    </source>
</evidence>
<evidence type="ECO:0000259" key="7">
    <source>
        <dbReference type="Pfam" id="PF01490"/>
    </source>
</evidence>
<dbReference type="GO" id="GO:0015179">
    <property type="term" value="F:L-amino acid transmembrane transporter activity"/>
    <property type="evidence" value="ECO:0007669"/>
    <property type="project" value="TreeGrafter"/>
</dbReference>
<proteinExistence type="inferred from homology"/>
<name>A0AAX4JMM7_9TREE</name>
<keyword evidence="4 6" id="KW-1133">Transmembrane helix</keyword>
<evidence type="ECO:0000313" key="9">
    <source>
        <dbReference type="Proteomes" id="UP001355207"/>
    </source>
</evidence>
<feature type="transmembrane region" description="Helical" evidence="6">
    <location>
        <begin position="322"/>
        <end position="341"/>
    </location>
</feature>
<reference evidence="8 9" key="1">
    <citation type="submission" date="2024-01" db="EMBL/GenBank/DDBJ databases">
        <title>Comparative genomics of Cryptococcus and Kwoniella reveals pathogenesis evolution and contrasting modes of karyotype evolution via chromosome fusion or intercentromeric recombination.</title>
        <authorList>
            <person name="Coelho M.A."/>
            <person name="David-Palma M."/>
            <person name="Shea T."/>
            <person name="Bowers K."/>
            <person name="McGinley-Smith S."/>
            <person name="Mohammad A.W."/>
            <person name="Gnirke A."/>
            <person name="Yurkov A.M."/>
            <person name="Nowrousian M."/>
            <person name="Sun S."/>
            <person name="Cuomo C.A."/>
            <person name="Heitman J."/>
        </authorList>
    </citation>
    <scope>NUCLEOTIDE SEQUENCE [LARGE SCALE GENOMIC DNA]</scope>
    <source>
        <strain evidence="8 9">CBS 6074</strain>
    </source>
</reference>
<dbReference type="EMBL" id="CP144098">
    <property type="protein sequence ID" value="WWC85648.1"/>
    <property type="molecule type" value="Genomic_DNA"/>
</dbReference>
<feature type="transmembrane region" description="Helical" evidence="6">
    <location>
        <begin position="281"/>
        <end position="302"/>
    </location>
</feature>
<evidence type="ECO:0000313" key="8">
    <source>
        <dbReference type="EMBL" id="WWC85648.1"/>
    </source>
</evidence>
<feature type="transmembrane region" description="Helical" evidence="6">
    <location>
        <begin position="362"/>
        <end position="382"/>
    </location>
</feature>
<evidence type="ECO:0000256" key="2">
    <source>
        <dbReference type="ARBA" id="ARBA00008066"/>
    </source>
</evidence>
<evidence type="ECO:0000256" key="6">
    <source>
        <dbReference type="SAM" id="Phobius"/>
    </source>
</evidence>
<dbReference type="RefSeq" id="XP_066072411.1">
    <property type="nucleotide sequence ID" value="XM_066216314.1"/>
</dbReference>
<dbReference type="AlphaFoldDB" id="A0AAX4JMM7"/>
<evidence type="ECO:0000256" key="4">
    <source>
        <dbReference type="ARBA" id="ARBA00022989"/>
    </source>
</evidence>
<dbReference type="Proteomes" id="UP001355207">
    <property type="component" value="Chromosome 1"/>
</dbReference>
<sequence>MTTEYVNEKEMSKTDDNIELGDQYRENQVRVVESNVEDTNYDAVFGEMNEDGPKYRNVGWIGTVALMMKSMIGLGVLSIPSVLDTLGMIPGIICLLVIAAMTSWSNYVVGTFKLNHRDCYGIDDAGRILFGKIGREFFAVAYVLYQTFCAGSGMLSISISFNALSEHGACTAVFVAVAAIIAFSVSSIRTLGKISFLAWIGLVSILVAIFTLTVSVGVQDRPAAAPITAEPFESDFKLFNKPTFVNAISAISSLVFSYAGTPSFFPIIAEMKDPRRYTRSLIVCQTGVTITYLTIGIVVYYFCGSFVSSPALGSAGPLLKKVCYGIALPGLIMSTTLLTHLPAKYLFLRFLRGSKHLTSNSAVHWGTWIGCVAGCALFSYIISSAIPIFGGLVSLIGALLGTLMSMQPMACMWFYDSWAKGKANPTNKFRLLVGWNISIIVVGTFLMIAGTYGSIVGIADSFKAGDHTGVWSCADNSGTVKST</sequence>
<dbReference type="InterPro" id="IPR013057">
    <property type="entry name" value="AA_transpt_TM"/>
</dbReference>
<feature type="transmembrane region" description="Helical" evidence="6">
    <location>
        <begin position="244"/>
        <end position="269"/>
    </location>
</feature>
<feature type="domain" description="Amino acid transporter transmembrane" evidence="7">
    <location>
        <begin position="58"/>
        <end position="455"/>
    </location>
</feature>
<feature type="transmembrane region" description="Helical" evidence="6">
    <location>
        <begin position="85"/>
        <end position="107"/>
    </location>
</feature>
<dbReference type="Gene3D" id="1.20.1740.10">
    <property type="entry name" value="Amino acid/polyamine transporter I"/>
    <property type="match status" value="1"/>
</dbReference>
<evidence type="ECO:0000256" key="1">
    <source>
        <dbReference type="ARBA" id="ARBA00004141"/>
    </source>
</evidence>
<dbReference type="FunFam" id="1.20.1740.10:FF:000039">
    <property type="entry name" value="Neutral amino acid transporter (Eurofung)"/>
    <property type="match status" value="1"/>
</dbReference>
<organism evidence="8 9">
    <name type="scientific">Kwoniella dendrophila CBS 6074</name>
    <dbReference type="NCBI Taxonomy" id="1295534"/>
    <lineage>
        <taxon>Eukaryota</taxon>
        <taxon>Fungi</taxon>
        <taxon>Dikarya</taxon>
        <taxon>Basidiomycota</taxon>
        <taxon>Agaricomycotina</taxon>
        <taxon>Tremellomycetes</taxon>
        <taxon>Tremellales</taxon>
        <taxon>Cryptococcaceae</taxon>
        <taxon>Kwoniella</taxon>
    </lineage>
</organism>
<keyword evidence="5 6" id="KW-0472">Membrane</keyword>
<feature type="transmembrane region" description="Helical" evidence="6">
    <location>
        <begin position="137"/>
        <end position="159"/>
    </location>
</feature>
<feature type="transmembrane region" description="Helical" evidence="6">
    <location>
        <begin position="197"/>
        <end position="218"/>
    </location>
</feature>
<keyword evidence="3 6" id="KW-0812">Transmembrane</keyword>
<accession>A0AAX4JMM7</accession>
<evidence type="ECO:0000256" key="3">
    <source>
        <dbReference type="ARBA" id="ARBA00022692"/>
    </source>
</evidence>
<feature type="transmembrane region" description="Helical" evidence="6">
    <location>
        <begin position="58"/>
        <end position="79"/>
    </location>
</feature>
<dbReference type="GeneID" id="91091186"/>
<gene>
    <name evidence="8" type="ORF">L201_000514</name>
</gene>
<feature type="transmembrane region" description="Helical" evidence="6">
    <location>
        <begin position="388"/>
        <end position="415"/>
    </location>
</feature>
<feature type="transmembrane region" description="Helical" evidence="6">
    <location>
        <begin position="165"/>
        <end position="185"/>
    </location>
</feature>
<protein>
    <recommendedName>
        <fullName evidence="7">Amino acid transporter transmembrane domain-containing protein</fullName>
    </recommendedName>
</protein>
<comment type="similarity">
    <text evidence="2">Belongs to the amino acid/polyamine transporter 2 family.</text>
</comment>
<dbReference type="Pfam" id="PF01490">
    <property type="entry name" value="Aa_trans"/>
    <property type="match status" value="1"/>
</dbReference>
<comment type="subcellular location">
    <subcellularLocation>
        <location evidence="1">Membrane</location>
        <topology evidence="1">Multi-pass membrane protein</topology>
    </subcellularLocation>
</comment>
<feature type="transmembrane region" description="Helical" evidence="6">
    <location>
        <begin position="435"/>
        <end position="459"/>
    </location>
</feature>
<keyword evidence="9" id="KW-1185">Reference proteome</keyword>
<dbReference type="GO" id="GO:0016020">
    <property type="term" value="C:membrane"/>
    <property type="evidence" value="ECO:0007669"/>
    <property type="project" value="UniProtKB-SubCell"/>
</dbReference>